<dbReference type="SUPFAM" id="SSF51197">
    <property type="entry name" value="Clavaminate synthase-like"/>
    <property type="match status" value="1"/>
</dbReference>
<dbReference type="Proteomes" id="UP001152797">
    <property type="component" value="Unassembled WGS sequence"/>
</dbReference>
<name>A0A9P1CYR3_9DINO</name>
<protein>
    <submittedName>
        <fullName evidence="4">Fe2OG dioxygenase domain-containing protein</fullName>
    </submittedName>
</protein>
<feature type="region of interest" description="Disordered" evidence="1">
    <location>
        <begin position="330"/>
        <end position="366"/>
    </location>
</feature>
<evidence type="ECO:0000256" key="1">
    <source>
        <dbReference type="SAM" id="MobiDB-lite"/>
    </source>
</evidence>
<keyword evidence="5" id="KW-1185">Reference proteome</keyword>
<dbReference type="OrthoDB" id="439183at2759"/>
<keyword evidence="4" id="KW-0223">Dioxygenase</keyword>
<evidence type="ECO:0000313" key="3">
    <source>
        <dbReference type="EMBL" id="CAL1153485.1"/>
    </source>
</evidence>
<organism evidence="2">
    <name type="scientific">Cladocopium goreaui</name>
    <dbReference type="NCBI Taxonomy" id="2562237"/>
    <lineage>
        <taxon>Eukaryota</taxon>
        <taxon>Sar</taxon>
        <taxon>Alveolata</taxon>
        <taxon>Dinophyceae</taxon>
        <taxon>Suessiales</taxon>
        <taxon>Symbiodiniaceae</taxon>
        <taxon>Cladocopium</taxon>
    </lineage>
</organism>
<dbReference type="AlphaFoldDB" id="A0A9P1CYR3"/>
<evidence type="ECO:0000313" key="5">
    <source>
        <dbReference type="Proteomes" id="UP001152797"/>
    </source>
</evidence>
<reference evidence="2" key="1">
    <citation type="submission" date="2022-10" db="EMBL/GenBank/DDBJ databases">
        <authorList>
            <person name="Chen Y."/>
            <person name="Dougan E. K."/>
            <person name="Chan C."/>
            <person name="Rhodes N."/>
            <person name="Thang M."/>
        </authorList>
    </citation>
    <scope>NUCLEOTIDE SEQUENCE</scope>
</reference>
<dbReference type="PANTHER" id="PTHR42256">
    <property type="entry name" value="OXOGLUTARATE/IRON-DEPENDENT DIOXYGENASE"/>
    <property type="match status" value="1"/>
</dbReference>
<dbReference type="PANTHER" id="PTHR42256:SF1">
    <property type="entry name" value="FE2OG DIOXYGENASE DOMAIN-CONTAINING PROTEIN"/>
    <property type="match status" value="1"/>
</dbReference>
<evidence type="ECO:0000313" key="4">
    <source>
        <dbReference type="EMBL" id="CAL4787422.1"/>
    </source>
</evidence>
<dbReference type="InterPro" id="IPR037151">
    <property type="entry name" value="AlkB-like_sf"/>
</dbReference>
<gene>
    <name evidence="2" type="ORF">C1SCF055_LOCUS26256</name>
</gene>
<comment type="caution">
    <text evidence="2">The sequence shown here is derived from an EMBL/GenBank/DDBJ whole genome shotgun (WGS) entry which is preliminary data.</text>
</comment>
<dbReference type="EMBL" id="CAMXCT010002735">
    <property type="protein sequence ID" value="CAI4000110.1"/>
    <property type="molecule type" value="Genomic_DNA"/>
</dbReference>
<dbReference type="EMBL" id="CAMXCT020002735">
    <property type="protein sequence ID" value="CAL1153485.1"/>
    <property type="molecule type" value="Genomic_DNA"/>
</dbReference>
<dbReference type="Gene3D" id="2.60.120.590">
    <property type="entry name" value="Alpha-ketoglutarate-dependent dioxygenase AlkB-like"/>
    <property type="match status" value="1"/>
</dbReference>
<keyword evidence="4" id="KW-0560">Oxidoreductase</keyword>
<evidence type="ECO:0000313" key="2">
    <source>
        <dbReference type="EMBL" id="CAI4000110.1"/>
    </source>
</evidence>
<reference evidence="3" key="2">
    <citation type="submission" date="2024-04" db="EMBL/GenBank/DDBJ databases">
        <authorList>
            <person name="Chen Y."/>
            <person name="Shah S."/>
            <person name="Dougan E. K."/>
            <person name="Thang M."/>
            <person name="Chan C."/>
        </authorList>
    </citation>
    <scope>NUCLEOTIDE SEQUENCE [LARGE SCALE GENOMIC DNA]</scope>
</reference>
<accession>A0A9P1CYR3</accession>
<dbReference type="GO" id="GO:0051213">
    <property type="term" value="F:dioxygenase activity"/>
    <property type="evidence" value="ECO:0007669"/>
    <property type="project" value="UniProtKB-KW"/>
</dbReference>
<dbReference type="EMBL" id="CAMXCT030002735">
    <property type="protein sequence ID" value="CAL4787422.1"/>
    <property type="molecule type" value="Genomic_DNA"/>
</dbReference>
<proteinExistence type="predicted"/>
<sequence length="533" mass="59959">MLSGLSVERTCFICLRGRLSSLSTSSAHGRFAESKRGRRAQTAWHSTGLASSVGSVVVSGCLLASERRSVRSWSRRTSCPGRQRSPIATFASQVTYETVQKAKCDAPEESAGSSILRPLPEKIRNEIGRFDRGRHANPDALENDAFYLPGLNCSPDDMSVFDRLMIELDFKDCWLETGMKFSRQICIGDEHTLATAPTYRALVERVSKVFGVRVVRTLVNLYRDGTDWCNLHSDQYHQGGYPIDLTVGATFGDPRRLVWVEKSNTRHKIELPQLNGDVFAFSDKINSTWRHMIPQEGPDCGPRISVIVWCDRHKSTADWMGALGSFPHMLHHNPKKNGNDYEAQPGSRPRRRRAAPSMGPIRPQRLQSLEDDELEEAVDSAQKALTLQGAQQVFAILRGIKLIENRTWAIPKGWYALHAGAQMINDERAKRTLEAWPEAPPEEELPHRAIAGLIYIDQIRKPQECKRGYIWARGPICNVISRAVELPRPVRCRGDRGLWELGTLKDRIRSELARAGKNVSVRHFDLTPALGPR</sequence>